<reference evidence="2 3" key="1">
    <citation type="journal article" date="2015" name="Int. J. Syst. Evol. Microbiol.">
        <title>Nitrosospira lacus sp. nov., a psychrotolerant, ammonia-oxidizing bacterium from sandy lake sediment.</title>
        <authorList>
            <person name="Urakawa H."/>
            <person name="Garcia J.C."/>
            <person name="Nielsen J.L."/>
            <person name="Le V.Q."/>
            <person name="Kozlowski J.A."/>
            <person name="Stein L.Y."/>
            <person name="Lim C.K."/>
            <person name="Pommerening-Roser A."/>
            <person name="Martens-Habbena W."/>
            <person name="Stahl D.A."/>
            <person name="Klotz M.G."/>
        </authorList>
    </citation>
    <scope>NUCLEOTIDE SEQUENCE [LARGE SCALE GENOMIC DNA]</scope>
    <source>
        <strain evidence="2 3">APG3</strain>
    </source>
</reference>
<evidence type="ECO:0000256" key="1">
    <source>
        <dbReference type="SAM" id="MobiDB-lite"/>
    </source>
</evidence>
<proteinExistence type="predicted"/>
<evidence type="ECO:0000313" key="3">
    <source>
        <dbReference type="Proteomes" id="UP000012179"/>
    </source>
</evidence>
<feature type="region of interest" description="Disordered" evidence="1">
    <location>
        <begin position="32"/>
        <end position="67"/>
    </location>
</feature>
<organism evidence="2 3">
    <name type="scientific">Nitrosospira lacus</name>
    <dbReference type="NCBI Taxonomy" id="1288494"/>
    <lineage>
        <taxon>Bacteria</taxon>
        <taxon>Pseudomonadati</taxon>
        <taxon>Pseudomonadota</taxon>
        <taxon>Betaproteobacteria</taxon>
        <taxon>Nitrosomonadales</taxon>
        <taxon>Nitrosomonadaceae</taxon>
        <taxon>Nitrosospira</taxon>
    </lineage>
</organism>
<dbReference type="Proteomes" id="UP000012179">
    <property type="component" value="Chromosome"/>
</dbReference>
<dbReference type="EMBL" id="CP021106">
    <property type="protein sequence ID" value="ARO88387.1"/>
    <property type="molecule type" value="Genomic_DNA"/>
</dbReference>
<dbReference type="AlphaFoldDB" id="A0A1W6SRG1"/>
<evidence type="ECO:0000313" key="2">
    <source>
        <dbReference type="EMBL" id="ARO88387.1"/>
    </source>
</evidence>
<accession>A0A1W6SRG1</accession>
<name>A0A1W6SRG1_9PROT</name>
<protein>
    <submittedName>
        <fullName evidence="2">Uncharacterized protein</fullName>
    </submittedName>
</protein>
<keyword evidence="3" id="KW-1185">Reference proteome</keyword>
<dbReference type="KEGG" id="nlc:EBAPG3_011725"/>
<gene>
    <name evidence="2" type="ORF">EBAPG3_011725</name>
</gene>
<sequence>MFPESQRIPAMPMSICNYHFCGLSLEMADSQPHNFGNNDRRAPGTACINRTGKKNPYQDVHKTSGDH</sequence>